<dbReference type="EMBL" id="JAZHOF010000015">
    <property type="protein sequence ID" value="MEJ8574901.1"/>
    <property type="molecule type" value="Genomic_DNA"/>
</dbReference>
<dbReference type="Pfam" id="PF13717">
    <property type="entry name" value="Zn_ribbon_4"/>
    <property type="match status" value="1"/>
</dbReference>
<feature type="compositionally biased region" description="Basic and acidic residues" evidence="1">
    <location>
        <begin position="231"/>
        <end position="242"/>
    </location>
</feature>
<name>A0AAW9S588_9HYPH</name>
<dbReference type="Proteomes" id="UP001378188">
    <property type="component" value="Unassembled WGS sequence"/>
</dbReference>
<keyword evidence="4" id="KW-1185">Reference proteome</keyword>
<dbReference type="RefSeq" id="WP_340332601.1">
    <property type="nucleotide sequence ID" value="NZ_JAZHOF010000015.1"/>
</dbReference>
<protein>
    <submittedName>
        <fullName evidence="3">Zinc-ribbon domain-containing protein</fullName>
    </submittedName>
</protein>
<feature type="domain" description="Zinc finger/thioredoxin putative" evidence="2">
    <location>
        <begin position="1"/>
        <end position="35"/>
    </location>
</feature>
<feature type="region of interest" description="Disordered" evidence="1">
    <location>
        <begin position="231"/>
        <end position="272"/>
    </location>
</feature>
<gene>
    <name evidence="3" type="ORF">V3328_25730</name>
</gene>
<evidence type="ECO:0000259" key="2">
    <source>
        <dbReference type="Pfam" id="PF13717"/>
    </source>
</evidence>
<organism evidence="3 4">
    <name type="scientific">Microbaculum marinum</name>
    <dbReference type="NCBI Taxonomy" id="1764581"/>
    <lineage>
        <taxon>Bacteria</taxon>
        <taxon>Pseudomonadati</taxon>
        <taxon>Pseudomonadota</taxon>
        <taxon>Alphaproteobacteria</taxon>
        <taxon>Hyphomicrobiales</taxon>
        <taxon>Tepidamorphaceae</taxon>
        <taxon>Microbaculum</taxon>
    </lineage>
</organism>
<dbReference type="InterPro" id="IPR011723">
    <property type="entry name" value="Znf/thioredoxin_put"/>
</dbReference>
<accession>A0AAW9S588</accession>
<evidence type="ECO:0000256" key="1">
    <source>
        <dbReference type="SAM" id="MobiDB-lite"/>
    </source>
</evidence>
<sequence length="284" mass="30778">MKITCPGCNTGYSVDAHSFHRHGRMVRCARCRHVWHAVADAPVIDILPPEIDEAATTALIVVDRSLDRYLRQLVSEEGFRMAAPPHRAVRDDGQVGDLRTARLLIRRHRGVMRAAGACVRLAATAIPRRPRGRTGPVGRRGMLAAALAAVLVLEIAAIHHREDIVRTMPAAAGLFAMVGLPVEPRGMDLAYVAQGRERGSGAPFLVVAGDIRNIDRGEALPALRFALRGADGDEGARAEKPPQRSTAADGAVPSQTRLASPPQEAEDGPVRVIERTKRFAEYRN</sequence>
<comment type="caution">
    <text evidence="3">The sequence shown here is derived from an EMBL/GenBank/DDBJ whole genome shotgun (WGS) entry which is preliminary data.</text>
</comment>
<dbReference type="NCBIfam" id="TIGR02098">
    <property type="entry name" value="MJ0042_CXXC"/>
    <property type="match status" value="1"/>
</dbReference>
<evidence type="ECO:0000313" key="4">
    <source>
        <dbReference type="Proteomes" id="UP001378188"/>
    </source>
</evidence>
<reference evidence="3 4" key="1">
    <citation type="submission" date="2024-02" db="EMBL/GenBank/DDBJ databases">
        <title>Genome analysis and characterization of Microbaculum marinisediminis sp. nov., isolated from marine sediment.</title>
        <authorList>
            <person name="Du Z.-J."/>
            <person name="Ye Y.-Q."/>
            <person name="Zhang Z.-R."/>
            <person name="Yuan S.-M."/>
            <person name="Zhang X.-Y."/>
        </authorList>
    </citation>
    <scope>NUCLEOTIDE SEQUENCE [LARGE SCALE GENOMIC DNA]</scope>
    <source>
        <strain evidence="3 4">SDUM1044001</strain>
    </source>
</reference>
<evidence type="ECO:0000313" key="3">
    <source>
        <dbReference type="EMBL" id="MEJ8574901.1"/>
    </source>
</evidence>
<proteinExistence type="predicted"/>
<dbReference type="AlphaFoldDB" id="A0AAW9S588"/>